<sequence length="138" mass="15385">MFHTSPSAAATPAAAEAAAKAKRQQPKQQHLRLLRQRHKYCRTRYLNHNAEVPTSNLNVIDVRNATRAILQYELTAKKIGNPTTYANHHKLNVLVSLMGTILDFTPAKYKKNVYLRSALSNARQSTANPKDGLATYGT</sequence>
<evidence type="ECO:0000313" key="3">
    <source>
        <dbReference type="Proteomes" id="UP000828390"/>
    </source>
</evidence>
<accession>A0A9D4EUI3</accession>
<dbReference type="EMBL" id="JAIWYP010000008">
    <property type="protein sequence ID" value="KAH3785984.1"/>
    <property type="molecule type" value="Genomic_DNA"/>
</dbReference>
<dbReference type="AlphaFoldDB" id="A0A9D4EUI3"/>
<reference evidence="2" key="2">
    <citation type="submission" date="2020-11" db="EMBL/GenBank/DDBJ databases">
        <authorList>
            <person name="McCartney M.A."/>
            <person name="Auch B."/>
            <person name="Kono T."/>
            <person name="Mallez S."/>
            <person name="Becker A."/>
            <person name="Gohl D.M."/>
            <person name="Silverstein K.A.T."/>
            <person name="Koren S."/>
            <person name="Bechman K.B."/>
            <person name="Herman A."/>
            <person name="Abrahante J.E."/>
            <person name="Garbe J."/>
        </authorList>
    </citation>
    <scope>NUCLEOTIDE SEQUENCE</scope>
    <source>
        <strain evidence="2">Duluth1</strain>
        <tissue evidence="2">Whole animal</tissue>
    </source>
</reference>
<organism evidence="2 3">
    <name type="scientific">Dreissena polymorpha</name>
    <name type="common">Zebra mussel</name>
    <name type="synonym">Mytilus polymorpha</name>
    <dbReference type="NCBI Taxonomy" id="45954"/>
    <lineage>
        <taxon>Eukaryota</taxon>
        <taxon>Metazoa</taxon>
        <taxon>Spiralia</taxon>
        <taxon>Lophotrochozoa</taxon>
        <taxon>Mollusca</taxon>
        <taxon>Bivalvia</taxon>
        <taxon>Autobranchia</taxon>
        <taxon>Heteroconchia</taxon>
        <taxon>Euheterodonta</taxon>
        <taxon>Imparidentia</taxon>
        <taxon>Neoheterodontei</taxon>
        <taxon>Myida</taxon>
        <taxon>Dreissenoidea</taxon>
        <taxon>Dreissenidae</taxon>
        <taxon>Dreissena</taxon>
    </lineage>
</organism>
<comment type="caution">
    <text evidence="2">The sequence shown here is derived from an EMBL/GenBank/DDBJ whole genome shotgun (WGS) entry which is preliminary data.</text>
</comment>
<name>A0A9D4EUI3_DREPO</name>
<keyword evidence="3" id="KW-1185">Reference proteome</keyword>
<proteinExistence type="predicted"/>
<feature type="region of interest" description="Disordered" evidence="1">
    <location>
        <begin position="1"/>
        <end position="30"/>
    </location>
</feature>
<feature type="compositionally biased region" description="Low complexity" evidence="1">
    <location>
        <begin position="1"/>
        <end position="18"/>
    </location>
</feature>
<reference evidence="2" key="1">
    <citation type="journal article" date="2019" name="bioRxiv">
        <title>The Genome of the Zebra Mussel, Dreissena polymorpha: A Resource for Invasive Species Research.</title>
        <authorList>
            <person name="McCartney M.A."/>
            <person name="Auch B."/>
            <person name="Kono T."/>
            <person name="Mallez S."/>
            <person name="Zhang Y."/>
            <person name="Obille A."/>
            <person name="Becker A."/>
            <person name="Abrahante J.E."/>
            <person name="Garbe J."/>
            <person name="Badalamenti J.P."/>
            <person name="Herman A."/>
            <person name="Mangelson H."/>
            <person name="Liachko I."/>
            <person name="Sullivan S."/>
            <person name="Sone E.D."/>
            <person name="Koren S."/>
            <person name="Silverstein K.A.T."/>
            <person name="Beckman K.B."/>
            <person name="Gohl D.M."/>
        </authorList>
    </citation>
    <scope>NUCLEOTIDE SEQUENCE</scope>
    <source>
        <strain evidence="2">Duluth1</strain>
        <tissue evidence="2">Whole animal</tissue>
    </source>
</reference>
<gene>
    <name evidence="2" type="ORF">DPMN_164082</name>
</gene>
<evidence type="ECO:0000313" key="2">
    <source>
        <dbReference type="EMBL" id="KAH3785984.1"/>
    </source>
</evidence>
<protein>
    <submittedName>
        <fullName evidence="2">Uncharacterized protein</fullName>
    </submittedName>
</protein>
<feature type="compositionally biased region" description="Basic residues" evidence="1">
    <location>
        <begin position="20"/>
        <end position="30"/>
    </location>
</feature>
<evidence type="ECO:0000256" key="1">
    <source>
        <dbReference type="SAM" id="MobiDB-lite"/>
    </source>
</evidence>
<dbReference type="Proteomes" id="UP000828390">
    <property type="component" value="Unassembled WGS sequence"/>
</dbReference>